<evidence type="ECO:0000313" key="3">
    <source>
        <dbReference type="Proteomes" id="UP001465755"/>
    </source>
</evidence>
<organism evidence="2 3">
    <name type="scientific">Symbiochloris irregularis</name>
    <dbReference type="NCBI Taxonomy" id="706552"/>
    <lineage>
        <taxon>Eukaryota</taxon>
        <taxon>Viridiplantae</taxon>
        <taxon>Chlorophyta</taxon>
        <taxon>core chlorophytes</taxon>
        <taxon>Trebouxiophyceae</taxon>
        <taxon>Trebouxiales</taxon>
        <taxon>Trebouxiaceae</taxon>
        <taxon>Symbiochloris</taxon>
    </lineage>
</organism>
<dbReference type="EMBL" id="JALJOQ010000308">
    <property type="protein sequence ID" value="KAK9785348.1"/>
    <property type="molecule type" value="Genomic_DNA"/>
</dbReference>
<dbReference type="GO" id="GO:0002161">
    <property type="term" value="F:aminoacyl-tRNA deacylase activity"/>
    <property type="evidence" value="ECO:0007669"/>
    <property type="project" value="InterPro"/>
</dbReference>
<evidence type="ECO:0000313" key="2">
    <source>
        <dbReference type="EMBL" id="KAK9785348.1"/>
    </source>
</evidence>
<dbReference type="InterPro" id="IPR036754">
    <property type="entry name" value="YbaK/aa-tRNA-synt-asso_dom_sf"/>
</dbReference>
<reference evidence="2 3" key="1">
    <citation type="journal article" date="2024" name="Nat. Commun.">
        <title>Phylogenomics reveals the evolutionary origins of lichenization in chlorophyte algae.</title>
        <authorList>
            <person name="Puginier C."/>
            <person name="Libourel C."/>
            <person name="Otte J."/>
            <person name="Skaloud P."/>
            <person name="Haon M."/>
            <person name="Grisel S."/>
            <person name="Petersen M."/>
            <person name="Berrin J.G."/>
            <person name="Delaux P.M."/>
            <person name="Dal Grande F."/>
            <person name="Keller J."/>
        </authorList>
    </citation>
    <scope>NUCLEOTIDE SEQUENCE [LARGE SCALE GENOMIC DNA]</scope>
    <source>
        <strain evidence="2 3">SAG 2036</strain>
    </source>
</reference>
<dbReference type="Proteomes" id="UP001465755">
    <property type="component" value="Unassembled WGS sequence"/>
</dbReference>
<dbReference type="Pfam" id="PF04073">
    <property type="entry name" value="tRNA_edit"/>
    <property type="match status" value="1"/>
</dbReference>
<evidence type="ECO:0000259" key="1">
    <source>
        <dbReference type="Pfam" id="PF04073"/>
    </source>
</evidence>
<proteinExistence type="predicted"/>
<dbReference type="Gene3D" id="3.90.960.10">
    <property type="entry name" value="YbaK/aminoacyl-tRNA synthetase-associated domain"/>
    <property type="match status" value="1"/>
</dbReference>
<dbReference type="PANTHER" id="PTHR30411:SF4">
    <property type="entry name" value="YBAK_AMINOACYL-TRNA SYNTHETASE-ASSOCIATED DOMAIN-CONTAINING PROTEIN"/>
    <property type="match status" value="1"/>
</dbReference>
<gene>
    <name evidence="2" type="ORF">WJX73_010804</name>
</gene>
<dbReference type="CDD" id="cd04332">
    <property type="entry name" value="YbaK_like"/>
    <property type="match status" value="1"/>
</dbReference>
<sequence length="164" mass="18572">MPQDYYDQPLEYRRQQLGAESIHQLCKSLVLENTKVRNADPESPHSVRYFCVVIQYAAKLHAEKVRTFLHQQAAGAVGRKQFNMRLAAEDEVQQLTGYGHNAVTPIGMATPLPVLLSHRIANLQPDFFWMGGGEVDLKVGMRVSEFVAKYRPIVMDCTHDETEA</sequence>
<keyword evidence="3" id="KW-1185">Reference proteome</keyword>
<feature type="domain" description="YbaK/aminoacyl-tRNA synthetase-associated" evidence="1">
    <location>
        <begin position="20"/>
        <end position="143"/>
    </location>
</feature>
<dbReference type="SUPFAM" id="SSF55826">
    <property type="entry name" value="YbaK/ProRS associated domain"/>
    <property type="match status" value="1"/>
</dbReference>
<accession>A0AAW1NLJ6</accession>
<comment type="caution">
    <text evidence="2">The sequence shown here is derived from an EMBL/GenBank/DDBJ whole genome shotgun (WGS) entry which is preliminary data.</text>
</comment>
<dbReference type="InterPro" id="IPR007214">
    <property type="entry name" value="YbaK/aa-tRNA-synth-assoc-dom"/>
</dbReference>
<name>A0AAW1NLJ6_9CHLO</name>
<protein>
    <recommendedName>
        <fullName evidence="1">YbaK/aminoacyl-tRNA synthetase-associated domain-containing protein</fullName>
    </recommendedName>
</protein>
<dbReference type="PANTHER" id="PTHR30411">
    <property type="entry name" value="CYTOPLASMIC PROTEIN"/>
    <property type="match status" value="1"/>
</dbReference>
<dbReference type="AlphaFoldDB" id="A0AAW1NLJ6"/>